<feature type="domain" description="DUF7869" evidence="1">
    <location>
        <begin position="194"/>
        <end position="314"/>
    </location>
</feature>
<name>A0A9P0HVN0_SPOLI</name>
<dbReference type="EMBL" id="LR824532">
    <property type="protein sequence ID" value="CAH1634675.1"/>
    <property type="molecule type" value="Genomic_DNA"/>
</dbReference>
<dbReference type="Proteomes" id="UP001153321">
    <property type="component" value="Chromosome 1"/>
</dbReference>
<dbReference type="PANTHER" id="PTHR10773:SF19">
    <property type="match status" value="1"/>
</dbReference>
<protein>
    <recommendedName>
        <fullName evidence="1">DUF7869 domain-containing protein</fullName>
    </recommendedName>
</protein>
<reference evidence="2" key="1">
    <citation type="submission" date="2022-02" db="EMBL/GenBank/DDBJ databases">
        <authorList>
            <person name="King R."/>
        </authorList>
    </citation>
    <scope>NUCLEOTIDE SEQUENCE</scope>
</reference>
<evidence type="ECO:0000313" key="3">
    <source>
        <dbReference type="Proteomes" id="UP001153321"/>
    </source>
</evidence>
<dbReference type="AlphaFoldDB" id="A0A9P0HVN0"/>
<accession>A0A9P0HVN0</accession>
<dbReference type="InterPro" id="IPR057191">
    <property type="entry name" value="DUF7869"/>
</dbReference>
<keyword evidence="3" id="KW-1185">Reference proteome</keyword>
<dbReference type="Pfam" id="PF25273">
    <property type="entry name" value="DUF7869"/>
    <property type="match status" value="1"/>
</dbReference>
<organism evidence="2 3">
    <name type="scientific">Spodoptera littoralis</name>
    <name type="common">Egyptian cotton leafworm</name>
    <dbReference type="NCBI Taxonomy" id="7109"/>
    <lineage>
        <taxon>Eukaryota</taxon>
        <taxon>Metazoa</taxon>
        <taxon>Ecdysozoa</taxon>
        <taxon>Arthropoda</taxon>
        <taxon>Hexapoda</taxon>
        <taxon>Insecta</taxon>
        <taxon>Pterygota</taxon>
        <taxon>Neoptera</taxon>
        <taxon>Endopterygota</taxon>
        <taxon>Lepidoptera</taxon>
        <taxon>Glossata</taxon>
        <taxon>Ditrysia</taxon>
        <taxon>Noctuoidea</taxon>
        <taxon>Noctuidae</taxon>
        <taxon>Amphipyrinae</taxon>
        <taxon>Spodoptera</taxon>
    </lineage>
</organism>
<proteinExistence type="predicted"/>
<dbReference type="PANTHER" id="PTHR10773">
    <property type="entry name" value="DNA-DIRECTED RNA POLYMERASES I, II, AND III SUBUNIT RPABC2"/>
    <property type="match status" value="1"/>
</dbReference>
<evidence type="ECO:0000313" key="2">
    <source>
        <dbReference type="EMBL" id="CAH1634675.1"/>
    </source>
</evidence>
<gene>
    <name evidence="2" type="ORF">SPLIT_LOCUS37</name>
</gene>
<evidence type="ECO:0000259" key="1">
    <source>
        <dbReference type="Pfam" id="PF25273"/>
    </source>
</evidence>
<sequence>MSDSTKESVMAHINIFPAVESHYVRKDIKRLYLSEHLNISKMYRLYELWFPNQHYSAEHKATKRHYEYIFNTEFNYSFFKPKKDLCGTCSQFYQANEITKVSLEAKYREHLMRKNKVRQLKEQEKAAVDERTTTIAIFDLEKVLSIPQSEVGIFHYKRKYPVYNFTVYDSLRKFGNCYVWHLSIAKRGSIEIGSCLLKFIEQEGLKGIKNVSFYSDGCAGQNKNRYIFALYLYAIRAYDLENITHRFFETGHGQNEGDSMHSCIERAMKNKVLYTPDQVYSIIMNAKVTGNKYKVHEMKQRDFYNIKNLISGKHWLRDTHGNKIKWAKIMEVKVSRFKPTILQFKYNFEEEYLELDTELQITRPRRGRKATASIAAEAESINLHLRQAYDQQIPISKALHADLLSLCTSDDIFL</sequence>